<comment type="caution">
    <text evidence="1">The sequence shown here is derived from an EMBL/GenBank/DDBJ whole genome shotgun (WGS) entry which is preliminary data.</text>
</comment>
<evidence type="ECO:0000313" key="1">
    <source>
        <dbReference type="EMBL" id="KAK6754105.1"/>
    </source>
</evidence>
<evidence type="ECO:0000313" key="2">
    <source>
        <dbReference type="Proteomes" id="UP001303046"/>
    </source>
</evidence>
<name>A0ABR1DUR2_NECAM</name>
<protein>
    <recommendedName>
        <fullName evidence="3">Reverse transcriptase domain-containing protein</fullName>
    </recommendedName>
</protein>
<evidence type="ECO:0008006" key="3">
    <source>
        <dbReference type="Google" id="ProtNLM"/>
    </source>
</evidence>
<keyword evidence="2" id="KW-1185">Reference proteome</keyword>
<dbReference type="EMBL" id="JAVFWL010000005">
    <property type="protein sequence ID" value="KAK6754105.1"/>
    <property type="molecule type" value="Genomic_DNA"/>
</dbReference>
<reference evidence="1 2" key="1">
    <citation type="submission" date="2023-08" db="EMBL/GenBank/DDBJ databases">
        <title>A Necator americanus chromosomal reference genome.</title>
        <authorList>
            <person name="Ilik V."/>
            <person name="Petrzelkova K.J."/>
            <person name="Pardy F."/>
            <person name="Fuh T."/>
            <person name="Niatou-Singa F.S."/>
            <person name="Gouil Q."/>
            <person name="Baker L."/>
            <person name="Ritchie M.E."/>
            <person name="Jex A.R."/>
            <person name="Gazzola D."/>
            <person name="Li H."/>
            <person name="Toshio Fujiwara R."/>
            <person name="Zhan B."/>
            <person name="Aroian R.V."/>
            <person name="Pafco B."/>
            <person name="Schwarz E.M."/>
        </authorList>
    </citation>
    <scope>NUCLEOTIDE SEQUENCE [LARGE SCALE GENOMIC DNA]</scope>
    <source>
        <strain evidence="1 2">Aroian</strain>
        <tissue evidence="1">Whole animal</tissue>
    </source>
</reference>
<accession>A0ABR1DUR2</accession>
<dbReference type="Proteomes" id="UP001303046">
    <property type="component" value="Unassembled WGS sequence"/>
</dbReference>
<gene>
    <name evidence="1" type="primary">Necator_chrV.g18024</name>
    <name evidence="1" type="ORF">RB195_013234</name>
</gene>
<sequence>MRNGWVSDAPFTLSGTDISECTSYVSLGREINMKDNLTPELGKRKRAAWRAYKSIEDVVKKTRNTRLRAHLFNTSVLRALTYASETWALRKQEENAVSVIERSIQRVIGTNGRFTGARSTRSNNNEIKVINCMPSMAAAAFPSKRSLCNSIF</sequence>
<proteinExistence type="predicted"/>
<organism evidence="1 2">
    <name type="scientific">Necator americanus</name>
    <name type="common">Human hookworm</name>
    <dbReference type="NCBI Taxonomy" id="51031"/>
    <lineage>
        <taxon>Eukaryota</taxon>
        <taxon>Metazoa</taxon>
        <taxon>Ecdysozoa</taxon>
        <taxon>Nematoda</taxon>
        <taxon>Chromadorea</taxon>
        <taxon>Rhabditida</taxon>
        <taxon>Rhabditina</taxon>
        <taxon>Rhabditomorpha</taxon>
        <taxon>Strongyloidea</taxon>
        <taxon>Ancylostomatidae</taxon>
        <taxon>Bunostominae</taxon>
        <taxon>Necator</taxon>
    </lineage>
</organism>